<evidence type="ECO:0000256" key="4">
    <source>
        <dbReference type="ARBA" id="ARBA00022737"/>
    </source>
</evidence>
<dbReference type="PANTHER" id="PTHR10527">
    <property type="entry name" value="IMPORTIN BETA"/>
    <property type="match status" value="1"/>
</dbReference>
<gene>
    <name evidence="6" type="ORF">M9Y10_011114</name>
</gene>
<dbReference type="InterPro" id="IPR011989">
    <property type="entry name" value="ARM-like"/>
</dbReference>
<comment type="subcellular location">
    <subcellularLocation>
        <location evidence="1">Cytoplasm</location>
    </subcellularLocation>
</comment>
<keyword evidence="3" id="KW-0963">Cytoplasm</keyword>
<organism evidence="6 7">
    <name type="scientific">Tritrichomonas musculus</name>
    <dbReference type="NCBI Taxonomy" id="1915356"/>
    <lineage>
        <taxon>Eukaryota</taxon>
        <taxon>Metamonada</taxon>
        <taxon>Parabasalia</taxon>
        <taxon>Tritrichomonadida</taxon>
        <taxon>Tritrichomonadidae</taxon>
        <taxon>Tritrichomonas</taxon>
    </lineage>
</organism>
<evidence type="ECO:0008006" key="8">
    <source>
        <dbReference type="Google" id="ProtNLM"/>
    </source>
</evidence>
<dbReference type="EMBL" id="JAPFFF010000016">
    <property type="protein sequence ID" value="KAK8865558.1"/>
    <property type="molecule type" value="Genomic_DNA"/>
</dbReference>
<comment type="caution">
    <text evidence="6">The sequence shown here is derived from an EMBL/GenBank/DDBJ whole genome shotgun (WGS) entry which is preliminary data.</text>
</comment>
<evidence type="ECO:0000313" key="6">
    <source>
        <dbReference type="EMBL" id="KAK8865558.1"/>
    </source>
</evidence>
<evidence type="ECO:0000256" key="5">
    <source>
        <dbReference type="ARBA" id="ARBA00022927"/>
    </source>
</evidence>
<sequence>MNEDMLGWVNVFANANSPDQQIQKQAEFAIKDQMGKNAPLLIYICTNILTLKTNEDQNYTISKCIASILLTQMLNFQTQSDLENLRNSLTPELIEQIKNALKQNIFSEVPAIRNKCAQCYSMLFSILTTEWPDGIDDVVNSFTDEKYLPYGFIGFISIMREIVNQKNFSNFFQYFENKFSITTDFCIFILSKGKEQQEYIADLRIEACKFINDIVSIYPSVLNDGEKIGAKIPILLENLSNSISIENVDLFNEIHELFFIIVWKFYVQSPYFIQTIANYVSSGFSLTSKFANICITFWNKVATFEADLIEKVQFSKMNGNNEIEMPFQPFLTETAINNFLPILANFVEMIDENDTAAYNIEREEETSMYATMTLASFYRVNPSKVFNFVSEKIKEEFSKDKWPRIHSGIQFIYIISDQPFDLNVGLFISQFFNALLQAAKQEQVPRLRETSLFVISVVIKNYPQIITQAGEETDIRIGQLIDLIQQTLSKPENLTFDNWQTFIRFTKIISEINESLKETEIMVNYFDQFYNIINFLFNFGISIGDQILIQDSNDSLNSLILNSSPSALVKFDELFQKTLEMLENSKEKRSSQLIHFCVQSSFLTNIKEMLTVLSRYPTIGKEIVRKYSMKTVEIIYELMDNESTFLYEEGLNVISSLIFATSFDDECVFQIFNPTSLDKLINVFVFRGLSTENERDINSSCRVICYLFNFLSNKIPSLSNYVIPIFDFLNGLFRKSIPNLEVLQSILGAVANIVNKIDRIDSLELPLRQLFNDIFHHDFNFDDDTESANYFYIYLSDAVAGYAKLYYNNADLEFEKVQLILIVNLAQNVFKLFPEIDDDLFVAFMNTANQFASKCSTNNIEMLNSPYVINMLNLGYEYVTQIELKEMFKNVIENIKNK</sequence>
<name>A0ABR2IMI4_9EUKA</name>
<keyword evidence="5" id="KW-0653">Protein transport</keyword>
<accession>A0ABR2IMI4</accession>
<proteinExistence type="predicted"/>
<keyword evidence="4" id="KW-0677">Repeat</keyword>
<evidence type="ECO:0000256" key="1">
    <source>
        <dbReference type="ARBA" id="ARBA00004496"/>
    </source>
</evidence>
<dbReference type="Gene3D" id="1.25.10.10">
    <property type="entry name" value="Leucine-rich Repeat Variant"/>
    <property type="match status" value="1"/>
</dbReference>
<keyword evidence="7" id="KW-1185">Reference proteome</keyword>
<dbReference type="InterPro" id="IPR016024">
    <property type="entry name" value="ARM-type_fold"/>
</dbReference>
<keyword evidence="2" id="KW-0813">Transport</keyword>
<dbReference type="InterPro" id="IPR040122">
    <property type="entry name" value="Importin_beta"/>
</dbReference>
<evidence type="ECO:0000256" key="3">
    <source>
        <dbReference type="ARBA" id="ARBA00022490"/>
    </source>
</evidence>
<evidence type="ECO:0000313" key="7">
    <source>
        <dbReference type="Proteomes" id="UP001470230"/>
    </source>
</evidence>
<protein>
    <recommendedName>
        <fullName evidence="8">Importin N-terminal domain-containing protein</fullName>
    </recommendedName>
</protein>
<dbReference type="Proteomes" id="UP001470230">
    <property type="component" value="Unassembled WGS sequence"/>
</dbReference>
<dbReference type="SUPFAM" id="SSF48371">
    <property type="entry name" value="ARM repeat"/>
    <property type="match status" value="1"/>
</dbReference>
<evidence type="ECO:0000256" key="2">
    <source>
        <dbReference type="ARBA" id="ARBA00022448"/>
    </source>
</evidence>
<reference evidence="6 7" key="1">
    <citation type="submission" date="2024-04" db="EMBL/GenBank/DDBJ databases">
        <title>Tritrichomonas musculus Genome.</title>
        <authorList>
            <person name="Alves-Ferreira E."/>
            <person name="Grigg M."/>
            <person name="Lorenzi H."/>
            <person name="Galac M."/>
        </authorList>
    </citation>
    <scope>NUCLEOTIDE SEQUENCE [LARGE SCALE GENOMIC DNA]</scope>
    <source>
        <strain evidence="6 7">EAF2021</strain>
    </source>
</reference>